<dbReference type="InterPro" id="IPR029063">
    <property type="entry name" value="SAM-dependent_MTases_sf"/>
</dbReference>
<dbReference type="SUPFAM" id="SSF53335">
    <property type="entry name" value="S-adenosyl-L-methionine-dependent methyltransferases"/>
    <property type="match status" value="1"/>
</dbReference>
<dbReference type="CDD" id="cd02440">
    <property type="entry name" value="AdoMet_MTases"/>
    <property type="match status" value="1"/>
</dbReference>
<proteinExistence type="predicted"/>
<organism evidence="1">
    <name type="scientific">hydrothermal vent metagenome</name>
    <dbReference type="NCBI Taxonomy" id="652676"/>
    <lineage>
        <taxon>unclassified sequences</taxon>
        <taxon>metagenomes</taxon>
        <taxon>ecological metagenomes</taxon>
    </lineage>
</organism>
<evidence type="ECO:0008006" key="2">
    <source>
        <dbReference type="Google" id="ProtNLM"/>
    </source>
</evidence>
<accession>A0A3B0XZV4</accession>
<reference evidence="1" key="1">
    <citation type="submission" date="2018-06" db="EMBL/GenBank/DDBJ databases">
        <authorList>
            <person name="Zhirakovskaya E."/>
        </authorList>
    </citation>
    <scope>NUCLEOTIDE SEQUENCE</scope>
</reference>
<sequence length="257" mass="30289">MTLLPSLWKYFIDGMPVYLVRHYWWAYLWRPAIWFFDHQPIINAILFGQYKKLLKQTMDCLKDRPAGEVLQLTCVYGCLTPTLVRQLNPQPLHLIDVSMAQLLASRKRLMVSEQSRLRMMRMNAEKLALQSDGFMTVIIFFLMHEMPEDARHKALAETLRVLAPGGRLLITEYGAEPRSHWIYRFWPLRFILLKYEPFLQGFWSENLTEVLVSQARLSGKAIKQIEEHNVFGGFYRVLVFEVELPKKTNIRINKNTL</sequence>
<dbReference type="Gene3D" id="3.40.50.150">
    <property type="entry name" value="Vaccinia Virus protein VP39"/>
    <property type="match status" value="1"/>
</dbReference>
<dbReference type="AlphaFoldDB" id="A0A3B0XZV4"/>
<gene>
    <name evidence="1" type="ORF">MNBD_GAMMA09-1074</name>
</gene>
<dbReference type="EMBL" id="UOFI01000139">
    <property type="protein sequence ID" value="VAW68847.1"/>
    <property type="molecule type" value="Genomic_DNA"/>
</dbReference>
<evidence type="ECO:0000313" key="1">
    <source>
        <dbReference type="EMBL" id="VAW68847.1"/>
    </source>
</evidence>
<name>A0A3B0XZV4_9ZZZZ</name>
<dbReference type="Pfam" id="PF01209">
    <property type="entry name" value="Ubie_methyltran"/>
    <property type="match status" value="1"/>
</dbReference>
<protein>
    <recommendedName>
        <fullName evidence="2">Methyltransferase domain-containing protein</fullName>
    </recommendedName>
</protein>